<evidence type="ECO:0000313" key="1">
    <source>
        <dbReference type="Proteomes" id="UP000492821"/>
    </source>
</evidence>
<dbReference type="Proteomes" id="UP000492821">
    <property type="component" value="Unassembled WGS sequence"/>
</dbReference>
<accession>A0A7E4W6F5</accession>
<evidence type="ECO:0000313" key="2">
    <source>
        <dbReference type="WBParaSite" id="Pan_g7524.t1"/>
    </source>
</evidence>
<name>A0A7E4W6F5_PANRE</name>
<proteinExistence type="predicted"/>
<organism evidence="1 2">
    <name type="scientific">Panagrellus redivivus</name>
    <name type="common">Microworm</name>
    <dbReference type="NCBI Taxonomy" id="6233"/>
    <lineage>
        <taxon>Eukaryota</taxon>
        <taxon>Metazoa</taxon>
        <taxon>Ecdysozoa</taxon>
        <taxon>Nematoda</taxon>
        <taxon>Chromadorea</taxon>
        <taxon>Rhabditida</taxon>
        <taxon>Tylenchina</taxon>
        <taxon>Panagrolaimomorpha</taxon>
        <taxon>Panagrolaimoidea</taxon>
        <taxon>Panagrolaimidae</taxon>
        <taxon>Panagrellus</taxon>
    </lineage>
</organism>
<sequence>MMKMADFGTSIESTFACIHFAVDAWHQQVIASIHSHGLARPDGSYQHCYTVLVTILHLHAQMSMVIHMLSHTQTMKYSSDNGRFLVVIYFWFWH</sequence>
<keyword evidence="1" id="KW-1185">Reference proteome</keyword>
<dbReference type="WBParaSite" id="Pan_g7524.t1">
    <property type="protein sequence ID" value="Pan_g7524.t1"/>
    <property type="gene ID" value="Pan_g7524"/>
</dbReference>
<dbReference type="AlphaFoldDB" id="A0A7E4W6F5"/>
<protein>
    <submittedName>
        <fullName evidence="2">Ovule protein</fullName>
    </submittedName>
</protein>
<reference evidence="2" key="2">
    <citation type="submission" date="2020-10" db="UniProtKB">
        <authorList>
            <consortium name="WormBaseParasite"/>
        </authorList>
    </citation>
    <scope>IDENTIFICATION</scope>
</reference>
<reference evidence="1" key="1">
    <citation type="journal article" date="2013" name="Genetics">
        <title>The draft genome and transcriptome of Panagrellus redivivus are shaped by the harsh demands of a free-living lifestyle.</title>
        <authorList>
            <person name="Srinivasan J."/>
            <person name="Dillman A.R."/>
            <person name="Macchietto M.G."/>
            <person name="Heikkinen L."/>
            <person name="Lakso M."/>
            <person name="Fracchia K.M."/>
            <person name="Antoshechkin I."/>
            <person name="Mortazavi A."/>
            <person name="Wong G."/>
            <person name="Sternberg P.W."/>
        </authorList>
    </citation>
    <scope>NUCLEOTIDE SEQUENCE [LARGE SCALE GENOMIC DNA]</scope>
    <source>
        <strain evidence="1">MT8872</strain>
    </source>
</reference>